<name>A0A0S6WBJ7_VECG1</name>
<evidence type="ECO:0000256" key="1">
    <source>
        <dbReference type="ARBA" id="ARBA00022729"/>
    </source>
</evidence>
<feature type="signal peptide" evidence="2">
    <location>
        <begin position="1"/>
        <end position="24"/>
    </location>
</feature>
<dbReference type="eggNOG" id="COG1840">
    <property type="taxonomic scope" value="Bacteria"/>
</dbReference>
<evidence type="ECO:0000313" key="3">
    <source>
        <dbReference type="EMBL" id="GAK55038.1"/>
    </source>
</evidence>
<dbReference type="Gene3D" id="3.40.190.10">
    <property type="entry name" value="Periplasmic binding protein-like II"/>
    <property type="match status" value="2"/>
</dbReference>
<dbReference type="EMBL" id="DF820463">
    <property type="protein sequence ID" value="GAK55038.1"/>
    <property type="molecule type" value="Genomic_DNA"/>
</dbReference>
<dbReference type="CDD" id="cd13546">
    <property type="entry name" value="PBP2_BitB"/>
    <property type="match status" value="1"/>
</dbReference>
<dbReference type="InterPro" id="IPR026045">
    <property type="entry name" value="Ferric-bd"/>
</dbReference>
<proteinExistence type="predicted"/>
<dbReference type="AlphaFoldDB" id="A0A0S6WBJ7"/>
<dbReference type="SUPFAM" id="SSF53850">
    <property type="entry name" value="Periplasmic binding protein-like II"/>
    <property type="match status" value="1"/>
</dbReference>
<reference evidence="3" key="1">
    <citation type="journal article" date="2015" name="PeerJ">
        <title>First genomic representation of candidate bacterial phylum KSB3 points to enhanced environmental sensing as a trigger of wastewater bulking.</title>
        <authorList>
            <person name="Sekiguchi Y."/>
            <person name="Ohashi A."/>
            <person name="Parks D.H."/>
            <person name="Yamauchi T."/>
            <person name="Tyson G.W."/>
            <person name="Hugenholtz P."/>
        </authorList>
    </citation>
    <scope>NUCLEOTIDE SEQUENCE [LARGE SCALE GENOMIC DNA]</scope>
</reference>
<sequence>MRRLTPFFCLAIVFVLLSAVQVFAQSGTVVVYAPHGPEITDPIIEKFKAQYPDIEVQLIKAGTGELLARIRAEKGNPAADVMWGGSTILFDSEADLFAVYQSPEDQAMLKSDPNHKWHPFAILCQPILVNTNLLKEDEYPKMVKDLNDPKWQDKIALADPNKSGTGFTIVSGISGAYGWDFVQEFVQYCRIAPGSDAMFKAIKDGEVPVGFINEDLGIKWEEEGLPVKMIYAPDVVTVQMDAIALVDGGPHPELGKVFLDFICSKEVHEIARDTIKRRSARKDVEPPEGLPALGDLKLYPETEPRDVVNAKFTKILQELGK</sequence>
<dbReference type="PIRSF" id="PIRSF002825">
    <property type="entry name" value="CfbpA"/>
    <property type="match status" value="1"/>
</dbReference>
<accession>A0A0S6WBJ7</accession>
<evidence type="ECO:0000313" key="4">
    <source>
        <dbReference type="Proteomes" id="UP000030661"/>
    </source>
</evidence>
<dbReference type="HOGENOM" id="CLU_026974_0_2_0"/>
<dbReference type="STRING" id="1499967.U27_01869"/>
<gene>
    <name evidence="3" type="ORF">U27_01869</name>
</gene>
<feature type="chain" id="PRO_5006631677" evidence="2">
    <location>
        <begin position="25"/>
        <end position="321"/>
    </location>
</feature>
<keyword evidence="1 2" id="KW-0732">Signal</keyword>
<evidence type="ECO:0000256" key="2">
    <source>
        <dbReference type="SAM" id="SignalP"/>
    </source>
</evidence>
<organism evidence="3">
    <name type="scientific">Vecturithrix granuli</name>
    <dbReference type="NCBI Taxonomy" id="1499967"/>
    <lineage>
        <taxon>Bacteria</taxon>
        <taxon>Candidatus Moduliflexota</taxon>
        <taxon>Candidatus Vecturitrichia</taxon>
        <taxon>Candidatus Vecturitrichales</taxon>
        <taxon>Candidatus Vecturitrichaceae</taxon>
        <taxon>Candidatus Vecturithrix</taxon>
    </lineage>
</organism>
<dbReference type="Proteomes" id="UP000030661">
    <property type="component" value="Unassembled WGS sequence"/>
</dbReference>
<dbReference type="Pfam" id="PF13531">
    <property type="entry name" value="SBP_bac_11"/>
    <property type="match status" value="1"/>
</dbReference>
<protein>
    <submittedName>
        <fullName evidence="3">LysR substrate-binding protein</fullName>
    </submittedName>
</protein>
<dbReference type="PANTHER" id="PTHR30006">
    <property type="entry name" value="THIAMINE-BINDING PERIPLASMIC PROTEIN-RELATED"/>
    <property type="match status" value="1"/>
</dbReference>
<keyword evidence="4" id="KW-1185">Reference proteome</keyword>